<dbReference type="EMBL" id="GBXM01024009">
    <property type="protein sequence ID" value="JAH84568.1"/>
    <property type="molecule type" value="Transcribed_RNA"/>
</dbReference>
<dbReference type="AlphaFoldDB" id="A0A0E9W505"/>
<reference evidence="1" key="1">
    <citation type="submission" date="2014-11" db="EMBL/GenBank/DDBJ databases">
        <authorList>
            <person name="Amaro Gonzalez C."/>
        </authorList>
    </citation>
    <scope>NUCLEOTIDE SEQUENCE</scope>
</reference>
<name>A0A0E9W505_ANGAN</name>
<evidence type="ECO:0000313" key="1">
    <source>
        <dbReference type="EMBL" id="JAH84568.1"/>
    </source>
</evidence>
<proteinExistence type="predicted"/>
<organism evidence="1">
    <name type="scientific">Anguilla anguilla</name>
    <name type="common">European freshwater eel</name>
    <name type="synonym">Muraena anguilla</name>
    <dbReference type="NCBI Taxonomy" id="7936"/>
    <lineage>
        <taxon>Eukaryota</taxon>
        <taxon>Metazoa</taxon>
        <taxon>Chordata</taxon>
        <taxon>Craniata</taxon>
        <taxon>Vertebrata</taxon>
        <taxon>Euteleostomi</taxon>
        <taxon>Actinopterygii</taxon>
        <taxon>Neopterygii</taxon>
        <taxon>Teleostei</taxon>
        <taxon>Anguilliformes</taxon>
        <taxon>Anguillidae</taxon>
        <taxon>Anguilla</taxon>
    </lineage>
</organism>
<protein>
    <submittedName>
        <fullName evidence="1">Uncharacterized protein</fullName>
    </submittedName>
</protein>
<reference evidence="1" key="2">
    <citation type="journal article" date="2015" name="Fish Shellfish Immunol.">
        <title>Early steps in the European eel (Anguilla anguilla)-Vibrio vulnificus interaction in the gills: Role of the RtxA13 toxin.</title>
        <authorList>
            <person name="Callol A."/>
            <person name="Pajuelo D."/>
            <person name="Ebbesson L."/>
            <person name="Teles M."/>
            <person name="MacKenzie S."/>
            <person name="Amaro C."/>
        </authorList>
    </citation>
    <scope>NUCLEOTIDE SEQUENCE</scope>
</reference>
<accession>A0A0E9W505</accession>
<sequence length="61" mass="7204">MQKASNWKNALEKIEQIQWMCAVDFIHFHFCLSFFKILSSQFCALRYLKHAQVMKPIILAG</sequence>